<feature type="transmembrane region" description="Helical" evidence="7">
    <location>
        <begin position="163"/>
        <end position="182"/>
    </location>
</feature>
<evidence type="ECO:0000256" key="2">
    <source>
        <dbReference type="ARBA" id="ARBA00007977"/>
    </source>
</evidence>
<dbReference type="GO" id="GO:0005886">
    <property type="term" value="C:plasma membrane"/>
    <property type="evidence" value="ECO:0007669"/>
    <property type="project" value="UniProtKB-SubCell"/>
</dbReference>
<feature type="transmembrane region" description="Helical" evidence="7">
    <location>
        <begin position="43"/>
        <end position="59"/>
    </location>
</feature>
<evidence type="ECO:0000256" key="7">
    <source>
        <dbReference type="SAM" id="Phobius"/>
    </source>
</evidence>
<dbReference type="AlphaFoldDB" id="A0A7H0Y4D8"/>
<keyword evidence="5 7" id="KW-1133">Transmembrane helix</keyword>
<organism evidence="8 9">
    <name type="scientific">Paenibacillus peoriae</name>
    <dbReference type="NCBI Taxonomy" id="59893"/>
    <lineage>
        <taxon>Bacteria</taxon>
        <taxon>Bacillati</taxon>
        <taxon>Bacillota</taxon>
        <taxon>Bacilli</taxon>
        <taxon>Bacillales</taxon>
        <taxon>Paenibacillaceae</taxon>
        <taxon>Paenibacillus</taxon>
    </lineage>
</organism>
<keyword evidence="4 7" id="KW-0812">Transmembrane</keyword>
<evidence type="ECO:0000256" key="6">
    <source>
        <dbReference type="ARBA" id="ARBA00023136"/>
    </source>
</evidence>
<evidence type="ECO:0000256" key="4">
    <source>
        <dbReference type="ARBA" id="ARBA00022692"/>
    </source>
</evidence>
<dbReference type="PANTHER" id="PTHR30106:SF2">
    <property type="entry name" value="UPF0324 INNER MEMBRANE PROTEIN YEIH"/>
    <property type="match status" value="1"/>
</dbReference>
<feature type="transmembrane region" description="Helical" evidence="7">
    <location>
        <begin position="130"/>
        <end position="151"/>
    </location>
</feature>
<name>A0A7H0Y4D8_9BACL</name>
<dbReference type="PANTHER" id="PTHR30106">
    <property type="entry name" value="INNER MEMBRANE PROTEIN YEIH-RELATED"/>
    <property type="match status" value="1"/>
</dbReference>
<comment type="similarity">
    <text evidence="2">Belongs to the UPF0324 family.</text>
</comment>
<accession>A0A7H0Y4D8</accession>
<evidence type="ECO:0000256" key="5">
    <source>
        <dbReference type="ARBA" id="ARBA00022989"/>
    </source>
</evidence>
<gene>
    <name evidence="8" type="ORF">IAQ67_19065</name>
</gene>
<keyword evidence="6 7" id="KW-0472">Membrane</keyword>
<feature type="transmembrane region" description="Helical" evidence="7">
    <location>
        <begin position="290"/>
        <end position="312"/>
    </location>
</feature>
<feature type="transmembrane region" description="Helical" evidence="7">
    <location>
        <begin position="319"/>
        <end position="339"/>
    </location>
</feature>
<feature type="transmembrane region" description="Helical" evidence="7">
    <location>
        <begin position="21"/>
        <end position="37"/>
    </location>
</feature>
<dbReference type="EMBL" id="CP061172">
    <property type="protein sequence ID" value="QNR65946.1"/>
    <property type="molecule type" value="Genomic_DNA"/>
</dbReference>
<feature type="transmembrane region" description="Helical" evidence="7">
    <location>
        <begin position="104"/>
        <end position="123"/>
    </location>
</feature>
<dbReference type="RefSeq" id="WP_190297580.1">
    <property type="nucleotide sequence ID" value="NZ_CP061172.1"/>
</dbReference>
<evidence type="ECO:0000256" key="3">
    <source>
        <dbReference type="ARBA" id="ARBA00022475"/>
    </source>
</evidence>
<dbReference type="InterPro" id="IPR018383">
    <property type="entry name" value="UPF0324_pro"/>
</dbReference>
<dbReference type="Pfam" id="PF03601">
    <property type="entry name" value="Cons_hypoth698"/>
    <property type="match status" value="1"/>
</dbReference>
<feature type="transmembrane region" description="Helical" evidence="7">
    <location>
        <begin position="257"/>
        <end position="278"/>
    </location>
</feature>
<dbReference type="Proteomes" id="UP000516384">
    <property type="component" value="Chromosome"/>
</dbReference>
<protein>
    <submittedName>
        <fullName evidence="8">Putative sulfate exporter family transporter</fullName>
    </submittedName>
</protein>
<evidence type="ECO:0000256" key="1">
    <source>
        <dbReference type="ARBA" id="ARBA00004651"/>
    </source>
</evidence>
<proteinExistence type="inferred from homology"/>
<feature type="transmembrane region" description="Helical" evidence="7">
    <location>
        <begin position="219"/>
        <end position="245"/>
    </location>
</feature>
<evidence type="ECO:0000313" key="8">
    <source>
        <dbReference type="EMBL" id="QNR65946.1"/>
    </source>
</evidence>
<reference evidence="8 9" key="1">
    <citation type="submission" date="2020-09" db="EMBL/GenBank/DDBJ databases">
        <title>Characterization of Paenibacillus peoriae strain ZF390 with broad-spectrum antimicrobial activity as a potential biocontrol agent.</title>
        <authorList>
            <person name="Li L."/>
            <person name="Zhao Y."/>
            <person name="Li B."/>
            <person name="Xie X."/>
        </authorList>
    </citation>
    <scope>NUCLEOTIDE SEQUENCE [LARGE SCALE GENOMIC DNA]</scope>
    <source>
        <strain evidence="8 9">ZF390</strain>
    </source>
</reference>
<sequence length="341" mass="36984">MNSHTQHTKLFSNRGRLFQRILGIILTMLFALAGYSLNEVPGFHYVGPLACAMFLAILYRQLWGYPEAVRSGVEFSAKKILRGAIVLFGLKLNMDVVIHHGLGLLLRDVGTVVFSIFFTVWLAKRFKADASLSLLLGIGTGVCGAAAIAAVSPLLKSKDEDTAIGVGLIALVGTVFAILFTVLRPWLPLTDMQYGIWSGISLHEIAHVALAAAPAGQDALAMGLLAKLGRVFLLIPLSFVLMVWMKRTGKIRTDAKMEFPWFLIGFMATSIVGSYVFGKYIVVPSSLTNGISQVTTFMLTMAMVGMGLNVSFKALREKAMLPLLVLSVTSIILIGLTFLTV</sequence>
<evidence type="ECO:0000313" key="9">
    <source>
        <dbReference type="Proteomes" id="UP000516384"/>
    </source>
</evidence>
<comment type="subcellular location">
    <subcellularLocation>
        <location evidence="1">Cell membrane</location>
        <topology evidence="1">Multi-pass membrane protein</topology>
    </subcellularLocation>
</comment>
<keyword evidence="3" id="KW-1003">Cell membrane</keyword>